<evidence type="ECO:0000256" key="1">
    <source>
        <dbReference type="ARBA" id="ARBA00004370"/>
    </source>
</evidence>
<dbReference type="PRINTS" id="PR00237">
    <property type="entry name" value="GPCRRHODOPSN"/>
</dbReference>
<comment type="subcellular location">
    <subcellularLocation>
        <location evidence="1">Membrane</location>
    </subcellularLocation>
</comment>
<reference evidence="6" key="1">
    <citation type="submission" date="2022-03" db="EMBL/GenBank/DDBJ databases">
        <authorList>
            <person name="Martin C."/>
        </authorList>
    </citation>
    <scope>NUCLEOTIDE SEQUENCE</scope>
</reference>
<dbReference type="InterPro" id="IPR000276">
    <property type="entry name" value="GPCR_Rhodpsn"/>
</dbReference>
<comment type="caution">
    <text evidence="6">The sequence shown here is derived from an EMBL/GenBank/DDBJ whole genome shotgun (WGS) entry which is preliminary data.</text>
</comment>
<proteinExistence type="inferred from homology"/>
<keyword evidence="7" id="KW-1185">Reference proteome</keyword>
<evidence type="ECO:0000313" key="7">
    <source>
        <dbReference type="Proteomes" id="UP000749559"/>
    </source>
</evidence>
<sequence length="661" mass="74119">MGKECNVIGILILLLNLTVAENAETVDLKGTVAQGEDTITVAAAAKDNNITTPIAKVSTTRPSLTNMTQSSMPDTITSVTNMTVSVTNTTVTSVTTILQDTTPTKNNINVNISIKVLDDCPDLAKEDWTIVSETRLNNMINKMSSPNCNVNTKELNWTNCNHNNEPSSIIKIEELLELIHKGNQLYKTCRTDFCSRNYNPMSNLQEINLHIEQKALMLQQAITDCGVDSSFVKNTTRFDECYNTTRAILPLSDYMKLIGMGHKKCVQEQCKAPNNPYSRLNSDITKALVITKVYVFSIICFMGIIGNILSFMTFSAMEKLNTSIFILKTLAIIDSIHLLLRILSEPYYAAYTYTDWIEKSTNIQNQTVADTYMKVVNYMIPLVEMAQMASAWLVVFLTLDRFIAICFPFKALSLCTMKMAKIGISIVIIGSILYIVPVYFGYVYKWQRNECTKLFFINIIISLLGQNIYYRVLYELALNLVFRNVLPVGLVLGMNARLISELRVSRQHRQNITSRTGTELEKKDKNITITLITISIVFLICIIPMVALKVWDIINYSIFKKELGNSGILTASKYTGSYTGSIIYGMVVDLLLIINSAINILVYCFVRKNFARNLWKMFKCKHQRKLTVGGTRFTGTGYSKGSGLKGSGNKAGQQSKNTTAL</sequence>
<gene>
    <name evidence="6" type="ORF">OFUS_LOCUS14362</name>
</gene>
<dbReference type="Proteomes" id="UP000749559">
    <property type="component" value="Unassembled WGS sequence"/>
</dbReference>
<accession>A0A8J1Y3W6</accession>
<evidence type="ECO:0000313" key="6">
    <source>
        <dbReference type="EMBL" id="CAH1788915.1"/>
    </source>
</evidence>
<protein>
    <submittedName>
        <fullName evidence="6">Uncharacterized protein</fullName>
    </submittedName>
</protein>
<keyword evidence="5" id="KW-0297">G-protein coupled receptor</keyword>
<evidence type="ECO:0000256" key="2">
    <source>
        <dbReference type="ARBA" id="ARBA00022692"/>
    </source>
</evidence>
<dbReference type="PANTHER" id="PTHR46641">
    <property type="entry name" value="FMRFAMIDE RECEPTOR-RELATED"/>
    <property type="match status" value="1"/>
</dbReference>
<dbReference type="SUPFAM" id="SSF81321">
    <property type="entry name" value="Family A G protein-coupled receptor-like"/>
    <property type="match status" value="1"/>
</dbReference>
<dbReference type="Pfam" id="PF00001">
    <property type="entry name" value="7tm_1"/>
    <property type="match status" value="1"/>
</dbReference>
<dbReference type="GO" id="GO:0016020">
    <property type="term" value="C:membrane"/>
    <property type="evidence" value="ECO:0007669"/>
    <property type="project" value="UniProtKB-SubCell"/>
</dbReference>
<organism evidence="6 7">
    <name type="scientific">Owenia fusiformis</name>
    <name type="common">Polychaete worm</name>
    <dbReference type="NCBI Taxonomy" id="6347"/>
    <lineage>
        <taxon>Eukaryota</taxon>
        <taxon>Metazoa</taxon>
        <taxon>Spiralia</taxon>
        <taxon>Lophotrochozoa</taxon>
        <taxon>Annelida</taxon>
        <taxon>Polychaeta</taxon>
        <taxon>Sedentaria</taxon>
        <taxon>Canalipalpata</taxon>
        <taxon>Sabellida</taxon>
        <taxon>Oweniida</taxon>
        <taxon>Oweniidae</taxon>
        <taxon>Owenia</taxon>
    </lineage>
</organism>
<keyword evidence="5" id="KW-0807">Transducer</keyword>
<dbReference type="Gene3D" id="1.20.1070.10">
    <property type="entry name" value="Rhodopsin 7-helix transmembrane proteins"/>
    <property type="match status" value="1"/>
</dbReference>
<evidence type="ECO:0000256" key="5">
    <source>
        <dbReference type="RuleBase" id="RU000688"/>
    </source>
</evidence>
<evidence type="ECO:0000256" key="4">
    <source>
        <dbReference type="ARBA" id="ARBA00023136"/>
    </source>
</evidence>
<dbReference type="AlphaFoldDB" id="A0A8J1Y3W6"/>
<dbReference type="CDD" id="cd14978">
    <property type="entry name" value="7tmA_FMRFamide_R-like"/>
    <property type="match status" value="1"/>
</dbReference>
<keyword evidence="3" id="KW-1133">Transmembrane helix</keyword>
<dbReference type="OrthoDB" id="10033446at2759"/>
<dbReference type="PROSITE" id="PS00237">
    <property type="entry name" value="G_PROTEIN_RECEP_F1_1"/>
    <property type="match status" value="1"/>
</dbReference>
<keyword evidence="4" id="KW-0472">Membrane</keyword>
<comment type="similarity">
    <text evidence="5">Belongs to the G-protein coupled receptor 1 family.</text>
</comment>
<keyword evidence="5" id="KW-0675">Receptor</keyword>
<dbReference type="EMBL" id="CAIIXF020000007">
    <property type="protein sequence ID" value="CAH1788915.1"/>
    <property type="molecule type" value="Genomic_DNA"/>
</dbReference>
<dbReference type="PANTHER" id="PTHR46641:SF2">
    <property type="entry name" value="FMRFAMIDE RECEPTOR"/>
    <property type="match status" value="1"/>
</dbReference>
<dbReference type="PROSITE" id="PS50262">
    <property type="entry name" value="G_PROTEIN_RECEP_F1_2"/>
    <property type="match status" value="1"/>
</dbReference>
<name>A0A8J1Y3W6_OWEFU</name>
<keyword evidence="2 5" id="KW-0812">Transmembrane</keyword>
<dbReference type="InterPro" id="IPR052954">
    <property type="entry name" value="GPCR-Ligand_Int"/>
</dbReference>
<dbReference type="GO" id="GO:0004930">
    <property type="term" value="F:G protein-coupled receptor activity"/>
    <property type="evidence" value="ECO:0007669"/>
    <property type="project" value="UniProtKB-KW"/>
</dbReference>
<evidence type="ECO:0000256" key="3">
    <source>
        <dbReference type="ARBA" id="ARBA00022989"/>
    </source>
</evidence>
<dbReference type="InterPro" id="IPR017452">
    <property type="entry name" value="GPCR_Rhodpsn_7TM"/>
</dbReference>